<dbReference type="Proteomes" id="UP000003822">
    <property type="component" value="Unassembled WGS sequence"/>
</dbReference>
<dbReference type="PATRIC" id="fig|435830.3.peg.532"/>
<reference evidence="1 2" key="1">
    <citation type="submission" date="2011-10" db="EMBL/GenBank/DDBJ databases">
        <title>The Genome Sequence of Actinomyces graevenitzii C83.</title>
        <authorList>
            <consortium name="The Broad Institute Genome Sequencing Platform"/>
            <consortium name="The Broad Institute Genome Sequencing Center for Infectious Disease"/>
            <person name="Earl A."/>
            <person name="Ward D."/>
            <person name="Feldgarden M."/>
            <person name="Gevers D."/>
            <person name="Sibley C.D."/>
            <person name="Field T.R."/>
            <person name="Grinwis M."/>
            <person name="Eshaghurshan C.S."/>
            <person name="Surette M.G."/>
            <person name="Young S.K."/>
            <person name="Zeng Q."/>
            <person name="Gargeya S."/>
            <person name="Fitzgerald M."/>
            <person name="Haas B."/>
            <person name="Abouelleil A."/>
            <person name="Alvarado L."/>
            <person name="Arachchi H.M."/>
            <person name="Berlin A."/>
            <person name="Brown A."/>
            <person name="Chapman S.B."/>
            <person name="Chen Z."/>
            <person name="Dunbar C."/>
            <person name="Freedman E."/>
            <person name="Gearin G."/>
            <person name="Goldberg J."/>
            <person name="Griggs A."/>
            <person name="Gujja S."/>
            <person name="Heiman D."/>
            <person name="Howarth C."/>
            <person name="Larson L."/>
            <person name="Lui A."/>
            <person name="MacDonald P.J.P."/>
            <person name="Montmayeur A."/>
            <person name="Murphy C."/>
            <person name="Neiman D."/>
            <person name="Pearson M."/>
            <person name="Priest M."/>
            <person name="Roberts A."/>
            <person name="Saif S."/>
            <person name="Shea T."/>
            <person name="Shenoy N."/>
            <person name="Sisk P."/>
            <person name="Stolte C."/>
            <person name="Sykes S."/>
            <person name="Wortman J."/>
            <person name="Nusbaum C."/>
            <person name="Birren B."/>
        </authorList>
    </citation>
    <scope>NUCLEOTIDE SEQUENCE [LARGE SCALE GENOMIC DNA]</scope>
    <source>
        <strain evidence="1 2">C83</strain>
    </source>
</reference>
<comment type="caution">
    <text evidence="1">The sequence shown here is derived from an EMBL/GenBank/DDBJ whole genome shotgun (WGS) entry which is preliminary data.</text>
</comment>
<evidence type="ECO:0000313" key="2">
    <source>
        <dbReference type="Proteomes" id="UP000003822"/>
    </source>
</evidence>
<dbReference type="RefSeq" id="WP_005985299.1">
    <property type="nucleotide sequence ID" value="NZ_JH470338.1"/>
</dbReference>
<evidence type="ECO:0000313" key="1">
    <source>
        <dbReference type="EMBL" id="EHM89138.1"/>
    </source>
</evidence>
<organism evidence="1 2">
    <name type="scientific">Actinomyces graevenitzii C83</name>
    <dbReference type="NCBI Taxonomy" id="435830"/>
    <lineage>
        <taxon>Bacteria</taxon>
        <taxon>Bacillati</taxon>
        <taxon>Actinomycetota</taxon>
        <taxon>Actinomycetes</taxon>
        <taxon>Actinomycetales</taxon>
        <taxon>Actinomycetaceae</taxon>
        <taxon>Actinomyces</taxon>
    </lineage>
</organism>
<evidence type="ECO:0008006" key="3">
    <source>
        <dbReference type="Google" id="ProtNLM"/>
    </source>
</evidence>
<dbReference type="EMBL" id="ACRN01000002">
    <property type="protein sequence ID" value="EHM89138.1"/>
    <property type="molecule type" value="Genomic_DNA"/>
</dbReference>
<sequence>MPKIHAAANRIPVLRTNTTLKNYPELNDREPASLDHFPAHTWSGSIRFSITAKTPLVYGSVDEDTGAISVPTTTIKDKGKATRTVPILPATMVKGMLSNAYERVTSSRLRVFGDYSEPLTYRMDPAECQRLVPTFVQPNKRKAVLLTGTHDRLPSVKRNYNSRPIPVMMAATLRTRQGDNTKFAPGMNNQRLLAMIRPQQGKRYRQVQFDAKLVDNGTYAYWFIYALYTNSEPSQRVPIFDENTLTGEDLQQNLTKQIGYVYLTTDPDDLSKNSTTFAKKMAERVFFTETRISPERATIPPGTQNHPSPVERYFQILKSYSQNWDAETGNTPNIFIRQSNILLSNKTNSFLAYAVLSESQEGHKIVDALVPISVGRNAYAMSPLELAQRSHIAPAKQLFELSPADRLFGYVAYSDRSTPGSNGESEPSSSLKGRISITDVTYAEGGGGVGKATSPLRLRPLLGPRPSSARRFLTRADGSNVNSDKQKVRRSQYFSHDPAQSLGVSTYPVDRNAWDNVDKKTGFPKKALKTASDSFNVTSEVKKYVKAGTKFDATMRFEALTEFELAWLLWILDSANLVPRAEQHKPMSSTPSDKFGYLRLGTGKPLGLGVVQIDLSPNGFQAGETIGSNTGTPSLFSAYTELTGCLGTVVTTTDPAQFQVPKHYLKTPWVDAFQRSCFGYDDMFDVRHFTLDENKENNRTDWETGLPINGAGVEPGVLWGPQSGAPIFVPERRKKKRR</sequence>
<dbReference type="eggNOG" id="COG1337">
    <property type="taxonomic scope" value="Bacteria"/>
</dbReference>
<dbReference type="STRING" id="435830.HMPREF0045_00551"/>
<proteinExistence type="predicted"/>
<protein>
    <recommendedName>
        <fullName evidence="3">CRISPR-associated protein</fullName>
    </recommendedName>
</protein>
<dbReference type="OrthoDB" id="5362408at2"/>
<keyword evidence="2" id="KW-1185">Reference proteome</keyword>
<dbReference type="HOGENOM" id="CLU_362841_0_0_11"/>
<name>G9PEF8_9ACTO</name>
<accession>G9PEF8</accession>
<dbReference type="AlphaFoldDB" id="G9PEF8"/>
<gene>
    <name evidence="1" type="ORF">HMPREF0045_00551</name>
</gene>